<gene>
    <name evidence="1" type="ORF">B0I27_109112</name>
</gene>
<comment type="caution">
    <text evidence="1">The sequence shown here is derived from an EMBL/GenBank/DDBJ whole genome shotgun (WGS) entry which is preliminary data.</text>
</comment>
<proteinExistence type="predicted"/>
<keyword evidence="2" id="KW-1185">Reference proteome</keyword>
<accession>A0A2T0TXK9</accession>
<dbReference type="EMBL" id="PVTH01000009">
    <property type="protein sequence ID" value="PRY50389.1"/>
    <property type="molecule type" value="Genomic_DNA"/>
</dbReference>
<dbReference type="OrthoDB" id="9792011at2"/>
<reference evidence="1 2" key="1">
    <citation type="submission" date="2018-03" db="EMBL/GenBank/DDBJ databases">
        <title>Genomic Encyclopedia of Type Strains, Phase III (KMG-III): the genomes of soil and plant-associated and newly described type strains.</title>
        <authorList>
            <person name="Whitman W."/>
        </authorList>
    </citation>
    <scope>NUCLEOTIDE SEQUENCE [LARGE SCALE GENOMIC DNA]</scope>
    <source>
        <strain evidence="1 2">CGMCC 1.9313</strain>
    </source>
</reference>
<evidence type="ECO:0000313" key="2">
    <source>
        <dbReference type="Proteomes" id="UP000238034"/>
    </source>
</evidence>
<sequence>MSGLAFQKLNGEGTKAYDQIQKLQELINETAKLNFPDVWKEAKMFAGDRVLIPVSKTWVYTQEENDNRAIDFQGRYYGRFTICQNLTTQAKNGGSLCSTLQLYDGLEVVLRRTISNFEDDAYSQTNDTYCLQGFATSSRFLKTGGGKTMEGSVTISFIGFQLGEAVPAPDAPTLDVFLNGLMYEEYEISFGNDYSYQTLKPTMLFEGGLYYLRKKEQFRTLYGGLSLGTIENQFQNQKGKGNEELMSGYYSPNPEMRWALSLQRYYAGQAWHVTNNVESLAGKSVCFSANGGIDFTLPETYGNIGMISNFYACYVDADLNEYMIFKPAESWGENIQIEINGTKYNSKDITPIRRVINENTGYPEQFWVTITQI</sequence>
<evidence type="ECO:0000313" key="1">
    <source>
        <dbReference type="EMBL" id="PRY50389.1"/>
    </source>
</evidence>
<name>A0A2T0TXK9_9SPHI</name>
<organism evidence="1 2">
    <name type="scientific">Arcticibacter pallidicorallinus</name>
    <dbReference type="NCBI Taxonomy" id="1259464"/>
    <lineage>
        <taxon>Bacteria</taxon>
        <taxon>Pseudomonadati</taxon>
        <taxon>Bacteroidota</taxon>
        <taxon>Sphingobacteriia</taxon>
        <taxon>Sphingobacteriales</taxon>
        <taxon>Sphingobacteriaceae</taxon>
        <taxon>Arcticibacter</taxon>
    </lineage>
</organism>
<protein>
    <submittedName>
        <fullName evidence="1">Uncharacterized protein</fullName>
    </submittedName>
</protein>
<dbReference type="RefSeq" id="WP_106294452.1">
    <property type="nucleotide sequence ID" value="NZ_PVTH01000009.1"/>
</dbReference>
<dbReference type="Proteomes" id="UP000238034">
    <property type="component" value="Unassembled WGS sequence"/>
</dbReference>
<dbReference type="AlphaFoldDB" id="A0A2T0TXK9"/>